<dbReference type="Proteomes" id="UP000414233">
    <property type="component" value="Unassembled WGS sequence"/>
</dbReference>
<dbReference type="AlphaFoldDB" id="A0A5E4Z0G8"/>
<sequence>MVPVPPGYIGTHSSRLRALRRIHPKWALATRLRQRAK</sequence>
<name>A0A5E4Z0G8_9BURK</name>
<evidence type="ECO:0000313" key="1">
    <source>
        <dbReference type="EMBL" id="VVE53683.1"/>
    </source>
</evidence>
<protein>
    <submittedName>
        <fullName evidence="1">Uncharacterized protein</fullName>
    </submittedName>
</protein>
<gene>
    <name evidence="1" type="ORF">PTE30175_04771</name>
</gene>
<evidence type="ECO:0000313" key="2">
    <source>
        <dbReference type="Proteomes" id="UP000414233"/>
    </source>
</evidence>
<organism evidence="1 2">
    <name type="scientific">Pandoraea terrae</name>
    <dbReference type="NCBI Taxonomy" id="1537710"/>
    <lineage>
        <taxon>Bacteria</taxon>
        <taxon>Pseudomonadati</taxon>
        <taxon>Pseudomonadota</taxon>
        <taxon>Betaproteobacteria</taxon>
        <taxon>Burkholderiales</taxon>
        <taxon>Burkholderiaceae</taxon>
        <taxon>Pandoraea</taxon>
    </lineage>
</organism>
<accession>A0A5E4Z0G8</accession>
<keyword evidence="2" id="KW-1185">Reference proteome</keyword>
<reference evidence="1 2" key="1">
    <citation type="submission" date="2019-08" db="EMBL/GenBank/DDBJ databases">
        <authorList>
            <person name="Peeters C."/>
        </authorList>
    </citation>
    <scope>NUCLEOTIDE SEQUENCE [LARGE SCALE GENOMIC DNA]</scope>
    <source>
        <strain evidence="1 2">LMG 30175</strain>
    </source>
</reference>
<dbReference type="EMBL" id="CABPRZ010000028">
    <property type="protein sequence ID" value="VVE53683.1"/>
    <property type="molecule type" value="Genomic_DNA"/>
</dbReference>
<proteinExistence type="predicted"/>